<comment type="catalytic activity">
    <reaction evidence="9 10">
        <text>IMP + H2O = 5-formamido-1-(5-phospho-D-ribosyl)imidazole-4-carboxamide</text>
        <dbReference type="Rhea" id="RHEA:18445"/>
        <dbReference type="ChEBI" id="CHEBI:15377"/>
        <dbReference type="ChEBI" id="CHEBI:58053"/>
        <dbReference type="ChEBI" id="CHEBI:58467"/>
        <dbReference type="EC" id="3.5.4.10"/>
    </reaction>
</comment>
<dbReference type="Pfam" id="PF01808">
    <property type="entry name" value="AICARFT_IMPCHas"/>
    <property type="match status" value="1"/>
</dbReference>
<sequence>MTQTPATPPLTPVRRALISVSDKEGVVEFAQALQSLDVEILSTGGTARLLAGNGVSVREVSDYTGFPEMMDGRVKTLHPRIHGGILGRRGTDDDAMAAQGMAPIDLVVVNLYPFEATVARPGCSLEDAVENIDIGGPAMVRAAAKNHAHVGVVVEPEDYERVLHALNAHDCHLPHSLRFELAARAFAHTARYDGAIANYLTRFAEDDSQTAFPGILSRQFVRILDLRYGENPHQRAAFYRDTVPTEAGVATAQQIQGKALSYNNIADTDAALECVKQFEAPACVIVKHANPCGVAVAHNILTAYERAFQTDPTSAFGGIIALNRPLDGDTAQAIVSRQFVEVIIAPEITPEAARAVSGKPNVRVLACGQWGAPQPGWDFKRVNGGLLVQDRDLGEIGEADLKVVTKRQPDAQQVRDLLFAWRVAKFVKSNAIVYARDEQTIGVGAGQMSRVYSAKIAGIKAADEGLRVAGSVMASDAFFPFRDGIDAAADAGIAAVIQPGGSMRDDEVIAAADEHGIAMVFTGMRHFRH</sequence>
<dbReference type="UniPathway" id="UPA00074">
    <property type="reaction ID" value="UER00133"/>
</dbReference>
<dbReference type="SMART" id="SM00798">
    <property type="entry name" value="AICARFT_IMPCHas"/>
    <property type="match status" value="1"/>
</dbReference>
<dbReference type="PROSITE" id="PS51855">
    <property type="entry name" value="MGS"/>
    <property type="match status" value="1"/>
</dbReference>
<dbReference type="SMART" id="SM00851">
    <property type="entry name" value="MGS"/>
    <property type="match status" value="1"/>
</dbReference>
<dbReference type="Gene3D" id="3.40.50.1380">
    <property type="entry name" value="Methylglyoxal synthase-like domain"/>
    <property type="match status" value="1"/>
</dbReference>
<protein>
    <recommendedName>
        <fullName evidence="10">Bifunctional purine biosynthesis protein PurH</fullName>
    </recommendedName>
    <domain>
        <recommendedName>
            <fullName evidence="10">Phosphoribosylaminoimidazolecarboxamide formyltransferase</fullName>
            <ecNumber evidence="10">2.1.2.3</ecNumber>
        </recommendedName>
        <alternativeName>
            <fullName evidence="10">AICAR transformylase</fullName>
        </alternativeName>
    </domain>
    <domain>
        <recommendedName>
            <fullName evidence="10">IMP cyclohydrolase</fullName>
            <ecNumber evidence="10">3.5.4.10</ecNumber>
        </recommendedName>
        <alternativeName>
            <fullName evidence="10">ATIC</fullName>
        </alternativeName>
        <alternativeName>
            <fullName evidence="10">IMP synthase</fullName>
        </alternativeName>
        <alternativeName>
            <fullName evidence="10">Inosinicase</fullName>
        </alternativeName>
    </domain>
</protein>
<evidence type="ECO:0000256" key="8">
    <source>
        <dbReference type="ARBA" id="ARBA00050488"/>
    </source>
</evidence>
<dbReference type="SUPFAM" id="SSF53927">
    <property type="entry name" value="Cytidine deaminase-like"/>
    <property type="match status" value="1"/>
</dbReference>
<dbReference type="Proteomes" id="UP000189462">
    <property type="component" value="Unassembled WGS sequence"/>
</dbReference>
<evidence type="ECO:0000256" key="9">
    <source>
        <dbReference type="ARBA" id="ARBA00050687"/>
    </source>
</evidence>
<dbReference type="InterPro" id="IPR016193">
    <property type="entry name" value="Cytidine_deaminase-like"/>
</dbReference>
<dbReference type="RefSeq" id="WP_077280387.1">
    <property type="nucleotide sequence ID" value="NZ_MVBK01000166.1"/>
</dbReference>
<dbReference type="Pfam" id="PF02142">
    <property type="entry name" value="MGS"/>
    <property type="match status" value="1"/>
</dbReference>
<evidence type="ECO:0000256" key="3">
    <source>
        <dbReference type="ARBA" id="ARBA00007667"/>
    </source>
</evidence>
<evidence type="ECO:0000313" key="13">
    <source>
        <dbReference type="Proteomes" id="UP000189462"/>
    </source>
</evidence>
<dbReference type="Gene3D" id="3.40.140.20">
    <property type="match status" value="2"/>
</dbReference>
<dbReference type="InterPro" id="IPR002695">
    <property type="entry name" value="PurH-like"/>
</dbReference>
<comment type="similarity">
    <text evidence="3 10">Belongs to the PurH family.</text>
</comment>
<keyword evidence="4 10" id="KW-0808">Transferase</keyword>
<keyword evidence="5 10" id="KW-0658">Purine biosynthesis</keyword>
<dbReference type="PANTHER" id="PTHR11692">
    <property type="entry name" value="BIFUNCTIONAL PURINE BIOSYNTHESIS PROTEIN PURH"/>
    <property type="match status" value="1"/>
</dbReference>
<dbReference type="EMBL" id="MVBK01000166">
    <property type="protein sequence ID" value="OOG20499.1"/>
    <property type="molecule type" value="Genomic_DNA"/>
</dbReference>
<dbReference type="InterPro" id="IPR011607">
    <property type="entry name" value="MGS-like_dom"/>
</dbReference>
<dbReference type="STRING" id="108003.B1C78_17345"/>
<dbReference type="GO" id="GO:0005829">
    <property type="term" value="C:cytosol"/>
    <property type="evidence" value="ECO:0007669"/>
    <property type="project" value="TreeGrafter"/>
</dbReference>
<accession>A0A1V3N5Y1</accession>
<keyword evidence="7 10" id="KW-0511">Multifunctional enzyme</keyword>
<dbReference type="InterPro" id="IPR036914">
    <property type="entry name" value="MGS-like_dom_sf"/>
</dbReference>
<evidence type="ECO:0000256" key="10">
    <source>
        <dbReference type="HAMAP-Rule" id="MF_00139"/>
    </source>
</evidence>
<comment type="domain">
    <text evidence="10">The IMP cyclohydrolase activity resides in the N-terminal region.</text>
</comment>
<dbReference type="CDD" id="cd01421">
    <property type="entry name" value="IMPCH"/>
    <property type="match status" value="1"/>
</dbReference>
<dbReference type="EC" id="2.1.2.3" evidence="10"/>
<dbReference type="NCBIfam" id="TIGR00355">
    <property type="entry name" value="purH"/>
    <property type="match status" value="1"/>
</dbReference>
<keyword evidence="13" id="KW-1185">Reference proteome</keyword>
<comment type="catalytic activity">
    <reaction evidence="8 10">
        <text>(6R)-10-formyltetrahydrofolate + 5-amino-1-(5-phospho-beta-D-ribosyl)imidazole-4-carboxamide = 5-formamido-1-(5-phospho-D-ribosyl)imidazole-4-carboxamide + (6S)-5,6,7,8-tetrahydrofolate</text>
        <dbReference type="Rhea" id="RHEA:22192"/>
        <dbReference type="ChEBI" id="CHEBI:57453"/>
        <dbReference type="ChEBI" id="CHEBI:58467"/>
        <dbReference type="ChEBI" id="CHEBI:58475"/>
        <dbReference type="ChEBI" id="CHEBI:195366"/>
        <dbReference type="EC" id="2.1.2.3"/>
    </reaction>
</comment>
<dbReference type="OrthoDB" id="9802065at2"/>
<dbReference type="FunFam" id="3.40.140.20:FF:000002">
    <property type="entry name" value="Bifunctional purine biosynthesis protein PurH"/>
    <property type="match status" value="1"/>
</dbReference>
<evidence type="ECO:0000256" key="7">
    <source>
        <dbReference type="ARBA" id="ARBA00023268"/>
    </source>
</evidence>
<dbReference type="AlphaFoldDB" id="A0A1V3N5Y1"/>
<dbReference type="InterPro" id="IPR024051">
    <property type="entry name" value="AICAR_Tfase_dup_dom_sf"/>
</dbReference>
<comment type="caution">
    <text evidence="12">The sequence shown here is derived from an EMBL/GenBank/DDBJ whole genome shotgun (WGS) entry which is preliminary data.</text>
</comment>
<evidence type="ECO:0000256" key="5">
    <source>
        <dbReference type="ARBA" id="ARBA00022755"/>
    </source>
</evidence>
<dbReference type="FunFam" id="3.40.50.1380:FF:000001">
    <property type="entry name" value="Bifunctional purine biosynthesis protein PurH"/>
    <property type="match status" value="1"/>
</dbReference>
<dbReference type="FunFam" id="3.40.140.20:FF:000001">
    <property type="entry name" value="Bifunctional purine biosynthesis protein PurH"/>
    <property type="match status" value="1"/>
</dbReference>
<evidence type="ECO:0000256" key="6">
    <source>
        <dbReference type="ARBA" id="ARBA00022801"/>
    </source>
</evidence>
<gene>
    <name evidence="10" type="primary">purH</name>
    <name evidence="12" type="ORF">B1C78_17345</name>
</gene>
<comment type="pathway">
    <text evidence="2 10">Purine metabolism; IMP biosynthesis via de novo pathway; 5-formamido-1-(5-phospho-D-ribosyl)imidazole-4-carboxamide from 5-amino-1-(5-phospho-D-ribosyl)imidazole-4-carboxamide (10-formyl THF route): step 1/1.</text>
</comment>
<dbReference type="EC" id="3.5.4.10" evidence="10"/>
<comment type="pathway">
    <text evidence="1 10">Purine metabolism; IMP biosynthesis via de novo pathway; IMP from 5-formamido-1-(5-phospho-D-ribosyl)imidazole-4-carboxamide: step 1/1.</text>
</comment>
<dbReference type="GO" id="GO:0003937">
    <property type="term" value="F:IMP cyclohydrolase activity"/>
    <property type="evidence" value="ECO:0007669"/>
    <property type="project" value="UniProtKB-UniRule"/>
</dbReference>
<evidence type="ECO:0000256" key="2">
    <source>
        <dbReference type="ARBA" id="ARBA00004954"/>
    </source>
</evidence>
<reference evidence="12 13" key="1">
    <citation type="submission" date="2017-02" db="EMBL/GenBank/DDBJ databases">
        <title>Genomic diversity within the haloalkaliphilic genus Thioalkalivibrio.</title>
        <authorList>
            <person name="Ahn A.-C."/>
            <person name="Meier-Kolthoff J."/>
            <person name="Overmars L."/>
            <person name="Richter M."/>
            <person name="Woyke T."/>
            <person name="Sorokin D.Y."/>
            <person name="Muyzer G."/>
        </authorList>
    </citation>
    <scope>NUCLEOTIDE SEQUENCE [LARGE SCALE GENOMIC DNA]</scope>
    <source>
        <strain evidence="12 13">ALJD</strain>
    </source>
</reference>
<feature type="domain" description="MGS-like" evidence="11">
    <location>
        <begin position="5"/>
        <end position="154"/>
    </location>
</feature>
<dbReference type="NCBIfam" id="NF002049">
    <property type="entry name" value="PRK00881.1"/>
    <property type="match status" value="1"/>
</dbReference>
<dbReference type="PANTHER" id="PTHR11692:SF0">
    <property type="entry name" value="BIFUNCTIONAL PURINE BIOSYNTHESIS PROTEIN ATIC"/>
    <property type="match status" value="1"/>
</dbReference>
<dbReference type="PIRSF" id="PIRSF000414">
    <property type="entry name" value="AICARFT_IMPCHas"/>
    <property type="match status" value="1"/>
</dbReference>
<evidence type="ECO:0000256" key="4">
    <source>
        <dbReference type="ARBA" id="ARBA00022679"/>
    </source>
</evidence>
<proteinExistence type="inferred from homology"/>
<dbReference type="SUPFAM" id="SSF52335">
    <property type="entry name" value="Methylglyoxal synthase-like"/>
    <property type="match status" value="1"/>
</dbReference>
<organism evidence="12 13">
    <name type="scientific">Thioalkalivibrio denitrificans</name>
    <dbReference type="NCBI Taxonomy" id="108003"/>
    <lineage>
        <taxon>Bacteria</taxon>
        <taxon>Pseudomonadati</taxon>
        <taxon>Pseudomonadota</taxon>
        <taxon>Gammaproteobacteria</taxon>
        <taxon>Chromatiales</taxon>
        <taxon>Ectothiorhodospiraceae</taxon>
        <taxon>Thioalkalivibrio</taxon>
    </lineage>
</organism>
<dbReference type="HAMAP" id="MF_00139">
    <property type="entry name" value="PurH"/>
    <property type="match status" value="1"/>
</dbReference>
<name>A0A1V3N5Y1_9GAMM</name>
<evidence type="ECO:0000313" key="12">
    <source>
        <dbReference type="EMBL" id="OOG20499.1"/>
    </source>
</evidence>
<evidence type="ECO:0000259" key="11">
    <source>
        <dbReference type="PROSITE" id="PS51855"/>
    </source>
</evidence>
<evidence type="ECO:0000256" key="1">
    <source>
        <dbReference type="ARBA" id="ARBA00004844"/>
    </source>
</evidence>
<keyword evidence="6 10" id="KW-0378">Hydrolase</keyword>
<dbReference type="GO" id="GO:0006189">
    <property type="term" value="P:'de novo' IMP biosynthetic process"/>
    <property type="evidence" value="ECO:0007669"/>
    <property type="project" value="UniProtKB-UniRule"/>
</dbReference>
<dbReference type="GO" id="GO:0004643">
    <property type="term" value="F:phosphoribosylaminoimidazolecarboxamide formyltransferase activity"/>
    <property type="evidence" value="ECO:0007669"/>
    <property type="project" value="UniProtKB-UniRule"/>
</dbReference>